<organism evidence="2 3">
    <name type="scientific">Ralstonia condita</name>
    <dbReference type="NCBI Taxonomy" id="3058600"/>
    <lineage>
        <taxon>Bacteria</taxon>
        <taxon>Pseudomonadati</taxon>
        <taxon>Pseudomonadota</taxon>
        <taxon>Betaproteobacteria</taxon>
        <taxon>Burkholderiales</taxon>
        <taxon>Burkholderiaceae</taxon>
        <taxon>Ralstonia</taxon>
    </lineage>
</organism>
<evidence type="ECO:0000313" key="2">
    <source>
        <dbReference type="EMBL" id="CAJ0791199.1"/>
    </source>
</evidence>
<evidence type="ECO:0008006" key="4">
    <source>
        <dbReference type="Google" id="ProtNLM"/>
    </source>
</evidence>
<feature type="chain" id="PRO_5045941384" description="Copper chaperone PCu(A)C" evidence="1">
    <location>
        <begin position="29"/>
        <end position="165"/>
    </location>
</feature>
<name>A0ABN9IWU3_9RALS</name>
<accession>A0ABN9IWU3</accession>
<dbReference type="PANTHER" id="PTHR36302">
    <property type="entry name" value="BLR7088 PROTEIN"/>
    <property type="match status" value="1"/>
</dbReference>
<dbReference type="Pfam" id="PF04314">
    <property type="entry name" value="PCuAC"/>
    <property type="match status" value="1"/>
</dbReference>
<dbReference type="SUPFAM" id="SSF110087">
    <property type="entry name" value="DR1885-like metal-binding protein"/>
    <property type="match status" value="1"/>
</dbReference>
<evidence type="ECO:0000313" key="3">
    <source>
        <dbReference type="Proteomes" id="UP001189616"/>
    </source>
</evidence>
<dbReference type="EMBL" id="CATYWO010000003">
    <property type="protein sequence ID" value="CAJ0791199.1"/>
    <property type="molecule type" value="Genomic_DNA"/>
</dbReference>
<sequence>MKMSRSMRYSVRVAALAAGLLAGATAFAQVTVQDAWVRGTVPGQTASGAFMTLQSADGARVVGVSTPVAGTAEIHEMKMEGNVMRMRAMPSLDLPKGQTVQLKPGGYHVMLMDLKQPLVKDTTVPITLKVELADKRVVEQKVEAKVRDLTAGNMPAMGHGGEHMH</sequence>
<comment type="caution">
    <text evidence="2">The sequence shown here is derived from an EMBL/GenBank/DDBJ whole genome shotgun (WGS) entry which is preliminary data.</text>
</comment>
<dbReference type="Proteomes" id="UP001189616">
    <property type="component" value="Unassembled WGS sequence"/>
</dbReference>
<dbReference type="RefSeq" id="WP_316657954.1">
    <property type="nucleotide sequence ID" value="NZ_CATYWO010000003.1"/>
</dbReference>
<keyword evidence="3" id="KW-1185">Reference proteome</keyword>
<dbReference type="PANTHER" id="PTHR36302:SF1">
    <property type="entry name" value="COPPER CHAPERONE PCU(A)C"/>
    <property type="match status" value="1"/>
</dbReference>
<dbReference type="InterPro" id="IPR007410">
    <property type="entry name" value="LpqE-like"/>
</dbReference>
<keyword evidence="1" id="KW-0732">Signal</keyword>
<gene>
    <name evidence="2" type="ORF">LMG7141_02477</name>
</gene>
<dbReference type="Gene3D" id="2.60.40.1890">
    <property type="entry name" value="PCu(A)C copper chaperone"/>
    <property type="match status" value="1"/>
</dbReference>
<dbReference type="InterPro" id="IPR058248">
    <property type="entry name" value="Lxx211020-like"/>
</dbReference>
<protein>
    <recommendedName>
        <fullName evidence="4">Copper chaperone PCu(A)C</fullName>
    </recommendedName>
</protein>
<dbReference type="InterPro" id="IPR036182">
    <property type="entry name" value="PCuAC_sf"/>
</dbReference>
<reference evidence="2 3" key="1">
    <citation type="submission" date="2023-07" db="EMBL/GenBank/DDBJ databases">
        <authorList>
            <person name="Peeters C."/>
        </authorList>
    </citation>
    <scope>NUCLEOTIDE SEQUENCE [LARGE SCALE GENOMIC DNA]</scope>
    <source>
        <strain evidence="2 3">LMG 7141</strain>
    </source>
</reference>
<proteinExistence type="predicted"/>
<evidence type="ECO:0000256" key="1">
    <source>
        <dbReference type="SAM" id="SignalP"/>
    </source>
</evidence>
<feature type="signal peptide" evidence="1">
    <location>
        <begin position="1"/>
        <end position="28"/>
    </location>
</feature>